<evidence type="ECO:0000259" key="2">
    <source>
        <dbReference type="Pfam" id="PF16525"/>
    </source>
</evidence>
<protein>
    <submittedName>
        <fullName evidence="3">Hemophore-related protein</fullName>
    </submittedName>
</protein>
<feature type="signal peptide" evidence="1">
    <location>
        <begin position="1"/>
        <end position="33"/>
    </location>
</feature>
<dbReference type="InterPro" id="IPR032407">
    <property type="entry name" value="MHB"/>
</dbReference>
<evidence type="ECO:0000313" key="4">
    <source>
        <dbReference type="Proteomes" id="UP000518188"/>
    </source>
</evidence>
<dbReference type="GO" id="GO:0020037">
    <property type="term" value="F:heme binding"/>
    <property type="evidence" value="ECO:0007669"/>
    <property type="project" value="InterPro"/>
</dbReference>
<gene>
    <name evidence="3" type="ORF">HGA11_20975</name>
</gene>
<dbReference type="AlphaFoldDB" id="A0A7X6MS12"/>
<dbReference type="RefSeq" id="WP_044519254.1">
    <property type="nucleotide sequence ID" value="NZ_HG322951.1"/>
</dbReference>
<evidence type="ECO:0000313" key="3">
    <source>
        <dbReference type="EMBL" id="NKZ13451.1"/>
    </source>
</evidence>
<dbReference type="Gene3D" id="1.20.20.20">
    <property type="entry name" value="Haemophore, haem-binding domain"/>
    <property type="match status" value="1"/>
</dbReference>
<feature type="chain" id="PRO_5031067563" evidence="1">
    <location>
        <begin position="34"/>
        <end position="120"/>
    </location>
</feature>
<feature type="domain" description="Haemophore haem-binding" evidence="2">
    <location>
        <begin position="39"/>
        <end position="115"/>
    </location>
</feature>
<dbReference type="NCBIfam" id="TIGR04529">
    <property type="entry name" value="MTB_hemophore"/>
    <property type="match status" value="1"/>
</dbReference>
<name>A0A7X6MS12_9MYCO</name>
<dbReference type="InterPro" id="IPR038378">
    <property type="entry name" value="MHB_sf"/>
</dbReference>
<comment type="caution">
    <text evidence="3">The sequence shown here is derived from an EMBL/GenBank/DDBJ whole genome shotgun (WGS) entry which is preliminary data.</text>
</comment>
<evidence type="ECO:0000256" key="1">
    <source>
        <dbReference type="SAM" id="SignalP"/>
    </source>
</evidence>
<accession>A0A7X6MS12</accession>
<organism evidence="3 4">
    <name type="scientific">Mycolicibacterium septicum DSM 44393</name>
    <dbReference type="NCBI Taxonomy" id="1341646"/>
    <lineage>
        <taxon>Bacteria</taxon>
        <taxon>Bacillati</taxon>
        <taxon>Actinomycetota</taxon>
        <taxon>Actinomycetes</taxon>
        <taxon>Mycobacteriales</taxon>
        <taxon>Mycobacteriaceae</taxon>
        <taxon>Mycolicibacterium</taxon>
    </lineage>
</organism>
<dbReference type="EMBL" id="JAAXPJ010000008">
    <property type="protein sequence ID" value="NKZ13451.1"/>
    <property type="molecule type" value="Genomic_DNA"/>
</dbReference>
<dbReference type="Pfam" id="PF16525">
    <property type="entry name" value="MHB"/>
    <property type="match status" value="1"/>
</dbReference>
<reference evidence="3 4" key="1">
    <citation type="submission" date="2020-04" db="EMBL/GenBank/DDBJ databases">
        <title>MicrobeNet Type strains.</title>
        <authorList>
            <person name="Nicholson A.C."/>
        </authorList>
    </citation>
    <scope>NUCLEOTIDE SEQUENCE [LARGE SCALE GENOMIC DNA]</scope>
    <source>
        <strain evidence="3 4">ATCC 700731</strain>
    </source>
</reference>
<proteinExistence type="predicted"/>
<sequence length="120" mass="12682">MSLSRLTRHSVGAAIGAGVFAGLSLLSAVAATADPPVPPPCTAAEMARVMSGISFETSSYLTAHPDVNDFFTSLKGQPKDQIGNQVRSYLDANPATRQDLDRIRQPGADFRQRCGLPAIP</sequence>
<dbReference type="Proteomes" id="UP000518188">
    <property type="component" value="Unassembled WGS sequence"/>
</dbReference>
<keyword evidence="1" id="KW-0732">Signal</keyword>